<evidence type="ECO:0000313" key="4">
    <source>
        <dbReference type="Proteomes" id="UP000269289"/>
    </source>
</evidence>
<evidence type="ECO:0000259" key="2">
    <source>
        <dbReference type="PROSITE" id="PS51746"/>
    </source>
</evidence>
<name>A0A3M2ISE9_9CELL</name>
<dbReference type="InterPro" id="IPR036457">
    <property type="entry name" value="PPM-type-like_dom_sf"/>
</dbReference>
<accession>A0A3M2ISE9</accession>
<gene>
    <name evidence="3" type="ORF">EBM89_17370</name>
</gene>
<dbReference type="Proteomes" id="UP000269289">
    <property type="component" value="Unassembled WGS sequence"/>
</dbReference>
<dbReference type="SUPFAM" id="SSF81606">
    <property type="entry name" value="PP2C-like"/>
    <property type="match status" value="1"/>
</dbReference>
<evidence type="ECO:0000313" key="3">
    <source>
        <dbReference type="EMBL" id="RMI04867.1"/>
    </source>
</evidence>
<feature type="compositionally biased region" description="Basic residues" evidence="1">
    <location>
        <begin position="1"/>
        <end position="12"/>
    </location>
</feature>
<dbReference type="PROSITE" id="PS51746">
    <property type="entry name" value="PPM_2"/>
    <property type="match status" value="1"/>
</dbReference>
<feature type="region of interest" description="Disordered" evidence="1">
    <location>
        <begin position="1"/>
        <end position="64"/>
    </location>
</feature>
<dbReference type="AlphaFoldDB" id="A0A3M2ISE9"/>
<evidence type="ECO:0000256" key="1">
    <source>
        <dbReference type="SAM" id="MobiDB-lite"/>
    </source>
</evidence>
<keyword evidence="4" id="KW-1185">Reference proteome</keyword>
<dbReference type="CDD" id="cd00143">
    <property type="entry name" value="PP2Cc"/>
    <property type="match status" value="1"/>
</dbReference>
<feature type="compositionally biased region" description="Low complexity" evidence="1">
    <location>
        <begin position="36"/>
        <end position="47"/>
    </location>
</feature>
<comment type="caution">
    <text evidence="3">The sequence shown here is derived from an EMBL/GenBank/DDBJ whole genome shotgun (WGS) entry which is preliminary data.</text>
</comment>
<proteinExistence type="predicted"/>
<organism evidence="3 4">
    <name type="scientific">Cellulomonas triticagri</name>
    <dbReference type="NCBI Taxonomy" id="2483352"/>
    <lineage>
        <taxon>Bacteria</taxon>
        <taxon>Bacillati</taxon>
        <taxon>Actinomycetota</taxon>
        <taxon>Actinomycetes</taxon>
        <taxon>Micrococcales</taxon>
        <taxon>Cellulomonadaceae</taxon>
        <taxon>Cellulomonas</taxon>
    </lineage>
</organism>
<feature type="domain" description="PPM-type phosphatase" evidence="2">
    <location>
        <begin position="70"/>
        <end position="310"/>
    </location>
</feature>
<sequence>MERLGRHRPGPRGHRDPARRPPRGPAGPHPLRHAARPAAGHPAGRPGAWHRGQRTTCPTPGGDPVPLTLVAALRSVTGEHRAANEDSAGCSSRFALVADGVGGHAGGDVASGTVVQRLVATLGAGGDAGADRAASPSAEDLRTAVEEANGDLVRRTRRDPDLTGMATTLTGVFCAGDTVRLVHIGDSRAYRWRDGQGRRLSRDDSLVQLLVDEGVIDPADAAGHPRRNVILHCLGGDPADPAHVTVADADVRAGDRLLLATDGLTDYVPEGHVLAVLGDAADPQEAVDRLVTTALDADAWDNVTVVVADVVEDGGSASSGVVGQVRTAGAAAGDGRAVLGSTA</sequence>
<reference evidence="3 4" key="1">
    <citation type="submission" date="2018-10" db="EMBL/GenBank/DDBJ databases">
        <title>Isolation, diversity and antifungal activity of actinobacteria from wheat.</title>
        <authorList>
            <person name="Han C."/>
        </authorList>
    </citation>
    <scope>NUCLEOTIDE SEQUENCE [LARGE SCALE GENOMIC DNA]</scope>
    <source>
        <strain evidence="3 4">NEAU-YY56</strain>
    </source>
</reference>
<dbReference type="Pfam" id="PF13672">
    <property type="entry name" value="PP2C_2"/>
    <property type="match status" value="1"/>
</dbReference>
<dbReference type="SMART" id="SM00331">
    <property type="entry name" value="PP2C_SIG"/>
    <property type="match status" value="1"/>
</dbReference>
<dbReference type="InterPro" id="IPR001932">
    <property type="entry name" value="PPM-type_phosphatase-like_dom"/>
</dbReference>
<dbReference type="SMART" id="SM00332">
    <property type="entry name" value="PP2Cc"/>
    <property type="match status" value="1"/>
</dbReference>
<protein>
    <submittedName>
        <fullName evidence="3">Serine/threonine-protein phosphatase</fullName>
    </submittedName>
</protein>
<dbReference type="EMBL" id="RFFI01000125">
    <property type="protein sequence ID" value="RMI04867.1"/>
    <property type="molecule type" value="Genomic_DNA"/>
</dbReference>
<dbReference type="Gene3D" id="3.60.40.10">
    <property type="entry name" value="PPM-type phosphatase domain"/>
    <property type="match status" value="1"/>
</dbReference>